<keyword evidence="2" id="KW-1185">Reference proteome</keyword>
<dbReference type="EnsemblMetazoa" id="AQUA008452-RA">
    <property type="protein sequence ID" value="AQUA008452-PA"/>
    <property type="gene ID" value="AQUA008452"/>
</dbReference>
<name>A0A182XF45_ANOQN</name>
<organism evidence="1 2">
    <name type="scientific">Anopheles quadriannulatus</name>
    <name type="common">Mosquito</name>
    <dbReference type="NCBI Taxonomy" id="34691"/>
    <lineage>
        <taxon>Eukaryota</taxon>
        <taxon>Metazoa</taxon>
        <taxon>Ecdysozoa</taxon>
        <taxon>Arthropoda</taxon>
        <taxon>Hexapoda</taxon>
        <taxon>Insecta</taxon>
        <taxon>Pterygota</taxon>
        <taxon>Neoptera</taxon>
        <taxon>Endopterygota</taxon>
        <taxon>Diptera</taxon>
        <taxon>Nematocera</taxon>
        <taxon>Culicoidea</taxon>
        <taxon>Culicidae</taxon>
        <taxon>Anophelinae</taxon>
        <taxon>Anopheles</taxon>
    </lineage>
</organism>
<dbReference type="VEuPathDB" id="VectorBase:AQUA008452"/>
<dbReference type="Proteomes" id="UP000076407">
    <property type="component" value="Unassembled WGS sequence"/>
</dbReference>
<dbReference type="AlphaFoldDB" id="A0A182XF45"/>
<protein>
    <submittedName>
        <fullName evidence="1">Uncharacterized protein</fullName>
    </submittedName>
</protein>
<reference evidence="1" key="1">
    <citation type="submission" date="2020-05" db="UniProtKB">
        <authorList>
            <consortium name="EnsemblMetazoa"/>
        </authorList>
    </citation>
    <scope>IDENTIFICATION</scope>
    <source>
        <strain evidence="1">SANGQUA</strain>
    </source>
</reference>
<accession>A0A182XF45</accession>
<evidence type="ECO:0000313" key="1">
    <source>
        <dbReference type="EnsemblMetazoa" id="AQUA008452-PA"/>
    </source>
</evidence>
<sequence>MQNQECYLVSKSVVRQQNDKYRNMLVFNGVTETVRDNITFDQRKTLVGCYCARPESMGGKERGWDRRLVEIALM</sequence>
<proteinExistence type="predicted"/>
<evidence type="ECO:0000313" key="2">
    <source>
        <dbReference type="Proteomes" id="UP000076407"/>
    </source>
</evidence>